<dbReference type="STRING" id="29367.CLPUN_52740"/>
<evidence type="ECO:0000256" key="2">
    <source>
        <dbReference type="ARBA" id="ARBA00023125"/>
    </source>
</evidence>
<evidence type="ECO:0000256" key="1">
    <source>
        <dbReference type="ARBA" id="ARBA00023015"/>
    </source>
</evidence>
<dbReference type="SMART" id="SM00344">
    <property type="entry name" value="HTH_ASNC"/>
    <property type="match status" value="1"/>
</dbReference>
<dbReference type="Gene3D" id="1.10.10.10">
    <property type="entry name" value="Winged helix-like DNA-binding domain superfamily/Winged helix DNA-binding domain"/>
    <property type="match status" value="1"/>
</dbReference>
<dbReference type="Pfam" id="PF01037">
    <property type="entry name" value="AsnC_trans_reg"/>
    <property type="match status" value="1"/>
</dbReference>
<dbReference type="InterPro" id="IPR036390">
    <property type="entry name" value="WH_DNA-bd_sf"/>
</dbReference>
<keyword evidence="3" id="KW-0804">Transcription</keyword>
<dbReference type="InterPro" id="IPR011008">
    <property type="entry name" value="Dimeric_a/b-barrel"/>
</dbReference>
<dbReference type="PANTHER" id="PTHR30154:SF34">
    <property type="entry name" value="TRANSCRIPTIONAL REGULATOR AZLB"/>
    <property type="match status" value="1"/>
</dbReference>
<evidence type="ECO:0000313" key="5">
    <source>
        <dbReference type="EMBL" id="OOM70160.1"/>
    </source>
</evidence>
<protein>
    <submittedName>
        <fullName evidence="5">Leucine-responsive regulatory protein</fullName>
    </submittedName>
</protein>
<dbReference type="PROSITE" id="PS50956">
    <property type="entry name" value="HTH_ASNC_2"/>
    <property type="match status" value="1"/>
</dbReference>
<dbReference type="InterPro" id="IPR000485">
    <property type="entry name" value="AsnC-type_HTH_dom"/>
</dbReference>
<evidence type="ECO:0000313" key="6">
    <source>
        <dbReference type="Proteomes" id="UP000190890"/>
    </source>
</evidence>
<dbReference type="Proteomes" id="UP000190890">
    <property type="component" value="Unassembled WGS sequence"/>
</dbReference>
<accession>A0A1S8SXC5</accession>
<evidence type="ECO:0000256" key="3">
    <source>
        <dbReference type="ARBA" id="ARBA00023163"/>
    </source>
</evidence>
<dbReference type="Pfam" id="PF13412">
    <property type="entry name" value="HTH_24"/>
    <property type="match status" value="1"/>
</dbReference>
<dbReference type="PRINTS" id="PR00033">
    <property type="entry name" value="HTHASNC"/>
</dbReference>
<dbReference type="InterPro" id="IPR019888">
    <property type="entry name" value="Tscrpt_reg_AsnC-like"/>
</dbReference>
<name>A0A1S8SXC5_9CLOT</name>
<dbReference type="PANTHER" id="PTHR30154">
    <property type="entry name" value="LEUCINE-RESPONSIVE REGULATORY PROTEIN"/>
    <property type="match status" value="1"/>
</dbReference>
<dbReference type="AlphaFoldDB" id="A0A1S8SXC5"/>
<feature type="domain" description="HTH asnC-type" evidence="4">
    <location>
        <begin position="1"/>
        <end position="62"/>
    </location>
</feature>
<keyword evidence="2" id="KW-0238">DNA-binding</keyword>
<dbReference type="SUPFAM" id="SSF54909">
    <property type="entry name" value="Dimeric alpha+beta barrel"/>
    <property type="match status" value="1"/>
</dbReference>
<sequence>MDKMDYGILKCLKLNARNKASDISKEIHLSVSAVLERIRKMEKNKVIKNYTIIVDQKKLGNDMTALMEVSLEHPKFYDSFTTAIKNNNNIVSCYYLTGDFDFIIKIFCKSSDQLEKIHRGIKSLEGVSATKTHFVLKDVKNIFCVIPDMDE</sequence>
<organism evidence="5 6">
    <name type="scientific">Clostridium puniceum</name>
    <dbReference type="NCBI Taxonomy" id="29367"/>
    <lineage>
        <taxon>Bacteria</taxon>
        <taxon>Bacillati</taxon>
        <taxon>Bacillota</taxon>
        <taxon>Clostridia</taxon>
        <taxon>Eubacteriales</taxon>
        <taxon>Clostridiaceae</taxon>
        <taxon>Clostridium</taxon>
    </lineage>
</organism>
<keyword evidence="6" id="KW-1185">Reference proteome</keyword>
<dbReference type="InterPro" id="IPR036388">
    <property type="entry name" value="WH-like_DNA-bd_sf"/>
</dbReference>
<keyword evidence="1" id="KW-0805">Transcription regulation</keyword>
<comment type="caution">
    <text evidence="5">The sequence shown here is derived from an EMBL/GenBank/DDBJ whole genome shotgun (WGS) entry which is preliminary data.</text>
</comment>
<dbReference type="EMBL" id="LZZM01000244">
    <property type="protein sequence ID" value="OOM70160.1"/>
    <property type="molecule type" value="Genomic_DNA"/>
</dbReference>
<dbReference type="OrthoDB" id="66249at2"/>
<dbReference type="GO" id="GO:0005829">
    <property type="term" value="C:cytosol"/>
    <property type="evidence" value="ECO:0007669"/>
    <property type="project" value="TreeGrafter"/>
</dbReference>
<dbReference type="InterPro" id="IPR019887">
    <property type="entry name" value="Tscrpt_reg_AsnC/Lrp_C"/>
</dbReference>
<reference evidence="5 6" key="1">
    <citation type="submission" date="2016-05" db="EMBL/GenBank/DDBJ databases">
        <title>Microbial solvent formation.</title>
        <authorList>
            <person name="Poehlein A."/>
            <person name="Montoya Solano J.D."/>
            <person name="Flitsch S."/>
            <person name="Krabben P."/>
            <person name="Duerre P."/>
            <person name="Daniel R."/>
        </authorList>
    </citation>
    <scope>NUCLEOTIDE SEQUENCE [LARGE SCALE GENOMIC DNA]</scope>
    <source>
        <strain evidence="5 6">DSM 2619</strain>
    </source>
</reference>
<proteinExistence type="predicted"/>
<evidence type="ECO:0000259" key="4">
    <source>
        <dbReference type="PROSITE" id="PS50956"/>
    </source>
</evidence>
<dbReference type="GO" id="GO:0043200">
    <property type="term" value="P:response to amino acid"/>
    <property type="evidence" value="ECO:0007669"/>
    <property type="project" value="TreeGrafter"/>
</dbReference>
<dbReference type="RefSeq" id="WP_077850152.1">
    <property type="nucleotide sequence ID" value="NZ_LZZM01000244.1"/>
</dbReference>
<dbReference type="Gene3D" id="3.30.70.920">
    <property type="match status" value="1"/>
</dbReference>
<dbReference type="GO" id="GO:0043565">
    <property type="term" value="F:sequence-specific DNA binding"/>
    <property type="evidence" value="ECO:0007669"/>
    <property type="project" value="InterPro"/>
</dbReference>
<gene>
    <name evidence="5" type="primary">lrp_2</name>
    <name evidence="5" type="ORF">CLPUN_52740</name>
</gene>
<dbReference type="SUPFAM" id="SSF46785">
    <property type="entry name" value="Winged helix' DNA-binding domain"/>
    <property type="match status" value="1"/>
</dbReference>